<organism evidence="4 5">
    <name type="scientific">Phytophthora megakarya</name>
    <dbReference type="NCBI Taxonomy" id="4795"/>
    <lineage>
        <taxon>Eukaryota</taxon>
        <taxon>Sar</taxon>
        <taxon>Stramenopiles</taxon>
        <taxon>Oomycota</taxon>
        <taxon>Peronosporomycetes</taxon>
        <taxon>Peronosporales</taxon>
        <taxon>Peronosporaceae</taxon>
        <taxon>Phytophthora</taxon>
    </lineage>
</organism>
<sequence>MTVGQKRGGGCYHCHEQEHQVRDCPYLGKHPPTENAGGGPVQKRGKNNKGDKSGKACNKCREANESDDSAYITLSLMNLDKRLTGLSRDHWYLFSGATSHMTNQQLDFASFTPLSSKVRTGGNNWLEVVGVGIVQNKLATETSRRTVLLRGVRYVPELQCSLFSVGRQVSHTLTPEERIRRHFKEDDRADILMRDGQTTAHKDSTNLFWIDMSTPSDAMMVVGSDEKHNVELWHDRLGNPDQNAFNALFRHARWPMKSLGLRLPGGFNCSTCVKES</sequence>
<keyword evidence="1" id="KW-0479">Metal-binding</keyword>
<dbReference type="AlphaFoldDB" id="A0A225X0X9"/>
<keyword evidence="1" id="KW-0862">Zinc</keyword>
<dbReference type="GO" id="GO:0003676">
    <property type="term" value="F:nucleic acid binding"/>
    <property type="evidence" value="ECO:0007669"/>
    <property type="project" value="InterPro"/>
</dbReference>
<dbReference type="PROSITE" id="PS50158">
    <property type="entry name" value="ZF_CCHC"/>
    <property type="match status" value="1"/>
</dbReference>
<dbReference type="InterPro" id="IPR054722">
    <property type="entry name" value="PolX-like_BBD"/>
</dbReference>
<gene>
    <name evidence="4" type="ORF">PHMEG_0001787</name>
</gene>
<protein>
    <submittedName>
        <fullName evidence="4">Ty-1 Copia Retrotransposon</fullName>
    </submittedName>
</protein>
<evidence type="ECO:0000256" key="1">
    <source>
        <dbReference type="PROSITE-ProRule" id="PRU00047"/>
    </source>
</evidence>
<dbReference type="InterPro" id="IPR001878">
    <property type="entry name" value="Znf_CCHC"/>
</dbReference>
<feature type="domain" description="CCHC-type" evidence="3">
    <location>
        <begin position="11"/>
        <end position="25"/>
    </location>
</feature>
<evidence type="ECO:0000256" key="2">
    <source>
        <dbReference type="SAM" id="MobiDB-lite"/>
    </source>
</evidence>
<dbReference type="Proteomes" id="UP000198211">
    <property type="component" value="Unassembled WGS sequence"/>
</dbReference>
<dbReference type="EMBL" id="NBNE01000070">
    <property type="protein sequence ID" value="OWZ23342.1"/>
    <property type="molecule type" value="Genomic_DNA"/>
</dbReference>
<proteinExistence type="predicted"/>
<keyword evidence="1" id="KW-0863">Zinc-finger</keyword>
<reference evidence="5" key="1">
    <citation type="submission" date="2017-03" db="EMBL/GenBank/DDBJ databases">
        <title>Phytopthora megakarya and P. palmivora, two closely related causual agents of cacao black pod achieved similar genome size and gene model numbers by different mechanisms.</title>
        <authorList>
            <person name="Ali S."/>
            <person name="Shao J."/>
            <person name="Larry D.J."/>
            <person name="Kronmiller B."/>
            <person name="Shen D."/>
            <person name="Strem M.D."/>
            <person name="Melnick R.L."/>
            <person name="Guiltinan M.J."/>
            <person name="Tyler B.M."/>
            <person name="Meinhardt L.W."/>
            <person name="Bailey B.A."/>
        </authorList>
    </citation>
    <scope>NUCLEOTIDE SEQUENCE [LARGE SCALE GENOMIC DNA]</scope>
    <source>
        <strain evidence="5">zdho120</strain>
    </source>
</reference>
<dbReference type="OrthoDB" id="8067992at2759"/>
<dbReference type="Pfam" id="PF22936">
    <property type="entry name" value="Pol_BBD"/>
    <property type="match status" value="1"/>
</dbReference>
<feature type="region of interest" description="Disordered" evidence="2">
    <location>
        <begin position="25"/>
        <end position="57"/>
    </location>
</feature>
<accession>A0A225X0X9</accession>
<feature type="compositionally biased region" description="Basic and acidic residues" evidence="2">
    <location>
        <begin position="48"/>
        <end position="57"/>
    </location>
</feature>
<evidence type="ECO:0000313" key="5">
    <source>
        <dbReference type="Proteomes" id="UP000198211"/>
    </source>
</evidence>
<name>A0A225X0X9_9STRA</name>
<dbReference type="STRING" id="4795.A0A225X0X9"/>
<evidence type="ECO:0000313" key="4">
    <source>
        <dbReference type="EMBL" id="OWZ23342.1"/>
    </source>
</evidence>
<evidence type="ECO:0000259" key="3">
    <source>
        <dbReference type="PROSITE" id="PS50158"/>
    </source>
</evidence>
<keyword evidence="5" id="KW-1185">Reference proteome</keyword>
<dbReference type="GO" id="GO:0008270">
    <property type="term" value="F:zinc ion binding"/>
    <property type="evidence" value="ECO:0007669"/>
    <property type="project" value="UniProtKB-KW"/>
</dbReference>
<comment type="caution">
    <text evidence="4">The sequence shown here is derived from an EMBL/GenBank/DDBJ whole genome shotgun (WGS) entry which is preliminary data.</text>
</comment>